<gene>
    <name evidence="2" type="ORF">MONAX_5E026033</name>
</gene>
<dbReference type="AlphaFoldDB" id="A0A5E4CCZ0"/>
<organism evidence="2 3">
    <name type="scientific">Marmota monax</name>
    <name type="common">Woodchuck</name>
    <dbReference type="NCBI Taxonomy" id="9995"/>
    <lineage>
        <taxon>Eukaryota</taxon>
        <taxon>Metazoa</taxon>
        <taxon>Chordata</taxon>
        <taxon>Craniata</taxon>
        <taxon>Vertebrata</taxon>
        <taxon>Euteleostomi</taxon>
        <taxon>Mammalia</taxon>
        <taxon>Eutheria</taxon>
        <taxon>Euarchontoglires</taxon>
        <taxon>Glires</taxon>
        <taxon>Rodentia</taxon>
        <taxon>Sciuromorpha</taxon>
        <taxon>Sciuridae</taxon>
        <taxon>Xerinae</taxon>
        <taxon>Marmotini</taxon>
        <taxon>Marmota</taxon>
    </lineage>
</organism>
<proteinExistence type="predicted"/>
<feature type="region of interest" description="Disordered" evidence="1">
    <location>
        <begin position="67"/>
        <end position="107"/>
    </location>
</feature>
<feature type="compositionally biased region" description="Basic and acidic residues" evidence="1">
    <location>
        <begin position="72"/>
        <end position="81"/>
    </location>
</feature>
<dbReference type="Proteomes" id="UP000335636">
    <property type="component" value="Unassembled WGS sequence"/>
</dbReference>
<reference evidence="2" key="1">
    <citation type="submission" date="2019-04" db="EMBL/GenBank/DDBJ databases">
        <authorList>
            <person name="Alioto T."/>
            <person name="Alioto T."/>
        </authorList>
    </citation>
    <scope>NUCLEOTIDE SEQUENCE [LARGE SCALE GENOMIC DNA]</scope>
</reference>
<evidence type="ECO:0000313" key="3">
    <source>
        <dbReference type="Proteomes" id="UP000335636"/>
    </source>
</evidence>
<feature type="region of interest" description="Disordered" evidence="1">
    <location>
        <begin position="1"/>
        <end position="29"/>
    </location>
</feature>
<feature type="compositionally biased region" description="Basic residues" evidence="1">
    <location>
        <begin position="16"/>
        <end position="27"/>
    </location>
</feature>
<protein>
    <submittedName>
        <fullName evidence="2">Uncharacterized protein</fullName>
    </submittedName>
</protein>
<keyword evidence="3" id="KW-1185">Reference proteome</keyword>
<feature type="non-terminal residue" evidence="2">
    <location>
        <position position="107"/>
    </location>
</feature>
<dbReference type="EMBL" id="CABDUW010001205">
    <property type="protein sequence ID" value="VTJ79615.1"/>
    <property type="molecule type" value="Genomic_DNA"/>
</dbReference>
<feature type="non-terminal residue" evidence="2">
    <location>
        <position position="1"/>
    </location>
</feature>
<evidence type="ECO:0000256" key="1">
    <source>
        <dbReference type="SAM" id="MobiDB-lite"/>
    </source>
</evidence>
<feature type="compositionally biased region" description="Basic and acidic residues" evidence="1">
    <location>
        <begin position="1"/>
        <end position="14"/>
    </location>
</feature>
<sequence length="107" mass="11792">DTAKDEGNETEASRMSKLRRTRKKATKSHLCSMEVGEMNAASSNERIRNQMTCHKMGVSNKPVVRLGYAESHLSHNDKDSQDQTTTIKQSSFKMSSNAPGGESNSNS</sequence>
<feature type="compositionally biased region" description="Polar residues" evidence="1">
    <location>
        <begin position="82"/>
        <end position="107"/>
    </location>
</feature>
<accession>A0A5E4CCZ0</accession>
<name>A0A5E4CCZ0_MARMO</name>
<comment type="caution">
    <text evidence="2">The sequence shown here is derived from an EMBL/GenBank/DDBJ whole genome shotgun (WGS) entry which is preliminary data.</text>
</comment>
<evidence type="ECO:0000313" key="2">
    <source>
        <dbReference type="EMBL" id="VTJ79615.1"/>
    </source>
</evidence>